<feature type="compositionally biased region" description="Acidic residues" evidence="2">
    <location>
        <begin position="210"/>
        <end position="224"/>
    </location>
</feature>
<feature type="compositionally biased region" description="Basic and acidic residues" evidence="2">
    <location>
        <begin position="691"/>
        <end position="718"/>
    </location>
</feature>
<accession>A0ABP0LSP9</accession>
<name>A0ABP0LSP9_9DINO</name>
<comment type="caution">
    <text evidence="4">The sequence shown here is derived from an EMBL/GenBank/DDBJ whole genome shotgun (WGS) entry which is preliminary data.</text>
</comment>
<keyword evidence="1" id="KW-0479">Metal-binding</keyword>
<evidence type="ECO:0000256" key="2">
    <source>
        <dbReference type="SAM" id="MobiDB-lite"/>
    </source>
</evidence>
<feature type="region of interest" description="Disordered" evidence="2">
    <location>
        <begin position="1346"/>
        <end position="1367"/>
    </location>
</feature>
<keyword evidence="1" id="KW-0863">Zinc-finger</keyword>
<feature type="region of interest" description="Disordered" evidence="2">
    <location>
        <begin position="1241"/>
        <end position="1323"/>
    </location>
</feature>
<evidence type="ECO:0000313" key="5">
    <source>
        <dbReference type="Proteomes" id="UP001642484"/>
    </source>
</evidence>
<feature type="region of interest" description="Disordered" evidence="2">
    <location>
        <begin position="674"/>
        <end position="781"/>
    </location>
</feature>
<feature type="region of interest" description="Disordered" evidence="2">
    <location>
        <begin position="202"/>
        <end position="224"/>
    </location>
</feature>
<feature type="compositionally biased region" description="Polar residues" evidence="2">
    <location>
        <begin position="680"/>
        <end position="689"/>
    </location>
</feature>
<gene>
    <name evidence="4" type="ORF">CCMP2556_LOCUS22353</name>
</gene>
<feature type="domain" description="CCHC-type" evidence="3">
    <location>
        <begin position="331"/>
        <end position="347"/>
    </location>
</feature>
<feature type="region of interest" description="Disordered" evidence="2">
    <location>
        <begin position="277"/>
        <end position="322"/>
    </location>
</feature>
<feature type="compositionally biased region" description="Basic and acidic residues" evidence="2">
    <location>
        <begin position="744"/>
        <end position="767"/>
    </location>
</feature>
<organism evidence="4 5">
    <name type="scientific">Durusdinium trenchii</name>
    <dbReference type="NCBI Taxonomy" id="1381693"/>
    <lineage>
        <taxon>Eukaryota</taxon>
        <taxon>Sar</taxon>
        <taxon>Alveolata</taxon>
        <taxon>Dinophyceae</taxon>
        <taxon>Suessiales</taxon>
        <taxon>Symbiodiniaceae</taxon>
        <taxon>Durusdinium</taxon>
    </lineage>
</organism>
<evidence type="ECO:0000256" key="1">
    <source>
        <dbReference type="PROSITE-ProRule" id="PRU00047"/>
    </source>
</evidence>
<keyword evidence="5" id="KW-1185">Reference proteome</keyword>
<evidence type="ECO:0000313" key="4">
    <source>
        <dbReference type="EMBL" id="CAK9041766.1"/>
    </source>
</evidence>
<dbReference type="SUPFAM" id="SSF57756">
    <property type="entry name" value="Retrovirus zinc finger-like domains"/>
    <property type="match status" value="1"/>
</dbReference>
<protein>
    <recommendedName>
        <fullName evidence="3">CCHC-type domain-containing protein</fullName>
    </recommendedName>
</protein>
<feature type="compositionally biased region" description="Polar residues" evidence="2">
    <location>
        <begin position="1279"/>
        <end position="1288"/>
    </location>
</feature>
<dbReference type="InterPro" id="IPR036875">
    <property type="entry name" value="Znf_CCHC_sf"/>
</dbReference>
<feature type="compositionally biased region" description="Polar residues" evidence="2">
    <location>
        <begin position="769"/>
        <end position="780"/>
    </location>
</feature>
<dbReference type="Proteomes" id="UP001642484">
    <property type="component" value="Unassembled WGS sequence"/>
</dbReference>
<dbReference type="EMBL" id="CAXAMN010013792">
    <property type="protein sequence ID" value="CAK9041766.1"/>
    <property type="molecule type" value="Genomic_DNA"/>
</dbReference>
<dbReference type="PROSITE" id="PS50158">
    <property type="entry name" value="ZF_CCHC"/>
    <property type="match status" value="1"/>
</dbReference>
<dbReference type="InterPro" id="IPR001878">
    <property type="entry name" value="Znf_CCHC"/>
</dbReference>
<feature type="compositionally biased region" description="Basic residues" evidence="2">
    <location>
        <begin position="277"/>
        <end position="306"/>
    </location>
</feature>
<feature type="region of interest" description="Disordered" evidence="2">
    <location>
        <begin position="873"/>
        <end position="895"/>
    </location>
</feature>
<reference evidence="4 5" key="1">
    <citation type="submission" date="2024-02" db="EMBL/GenBank/DDBJ databases">
        <authorList>
            <person name="Chen Y."/>
            <person name="Shah S."/>
            <person name="Dougan E. K."/>
            <person name="Thang M."/>
            <person name="Chan C."/>
        </authorList>
    </citation>
    <scope>NUCLEOTIDE SEQUENCE [LARGE SCALE GENOMIC DNA]</scope>
</reference>
<sequence>MKALTAALTGDRKALPSWSGAPETLRSWLRQLSLWELDNNTPKERWGLKLMQSFPEQSIPRRLCETIEIGILSSPQGYSAVLSAILQKYGPYIEAAAPAAIENFFYAGERQRGGTFSSYIAAKEVALQELESNLGEKLPSKVAGRVLLRHAALTDVQRESTAIKYQAMLTFEQAASALRPLDRPEALISKVAKNFVTGSSGRYAEQSEWHEDEENEEEDEELLPDDPWAEAQETDEAGAMNFLLFDPEQEYTEEEATYIWAYSSAYKDIRKELQSRRKGRSFFKPKGKGHGGVVRKGKNKGKRPSKGRGGPGIGRGSAHRGTPEDLLAKTRCFSCGELGYISKDCPNERSNTFFVCRGTASDQARTYMQCSIGRSDGLSNIGRSVGLSIEQQLVGLRNLGRSAGLSNIGRSGDLRVDPQSVGLSNIEQQSVGSHDIEQLSMAHCDIGQLQGALKMPEARALQVYAGVVTEAGEAVVDTAAEEGVIGSNAMNKLRAALLRFGLQPVPAAGTTVCAGIGGNAKVAGVFDVPLGICKRNVLLRITEIQDEAQFTTPLLLPISFIELVGGIVDTKRNLFLMANGRKTPMRRTPSGHRTISVLEFKGRWTLPPTLCSDLGIQDSSPLHLERQSGDKKNPTQQPGVAVWLKLQGSSAMVFMGALPPRKTMVHPSEVFNDDQVHRSPASNQMQAGSLNREECEKGQDFERLAPNGTEDHHLDHPSTKQSAMDHLLNKSQAYPAKTKGAATPKKESKSKQVGDGKVRRGIGRELPRSQANKTWAQEPTTCAHEEDKLRMRAGRGQHWWTCLDCGARWERLEWDMDKALNTGAASSQDAPTPVEQEIVSYAKNPPKTLPGPLDIGQMFQISDRVETHEIFSSGEDLSSGSNFQASGPSSKSMSPSQKRSAVAALTACVTVLCFVPGSTCQLDWIGPRLEAEGPDGQKSEEFNYLVGASCKELGRTDFDGEPKTLEKGQRQCLVGQLTHFNEVIGEVYSPPRCTKEARKQGFKASIAMDLTTGGLLKEKLRCTIHETTASREEELQTVLAEVVAARNRYMDRFGFSPIQRVFGRNLRLPSSLLSTDTLNRDLVEAAAPDAIKRSWAIRDTAAREWLRRQDQDSIRRSLKAQSRTADLKPIPAGTWIYVYRDTPSYRGWVGPGVVIAEDFTNRSAWVSMRGRLWKASREQIRPATPEEELGAELILELSQEMLQKLKKPGQIVYQDITKENGPAEDDFDGDAVRQVLRVRENDPPGEQYPAAPAPAPVSQTESTHQPEDMELDSEEPSSAPATSLNPSRRVSVIEPADGRPPMEGIVEEENPPEESSPMATASEPLRRTVRVDENVDVSLTFGPIRRSSGRLNEAPETPPVGAPMPFDREQRKPVLLPRALSDGKTFHGAYAEASSFCYRDKCHYVAKSKASFGQVQFSKLDEKEKEVFRKARKKELDSLISNGAVRVLSLSESRAFERDFPDQVIESKFVDRYKPKDIGAGTIEEYKRRAIQEGHMGVCELEQDQQSPKSRLCVLLVGWTLRFMKLKGPAQRPSAQASIVVSSWRQPGDGQLE</sequence>
<feature type="compositionally biased region" description="Low complexity" evidence="2">
    <location>
        <begin position="733"/>
        <end position="743"/>
    </location>
</feature>
<dbReference type="Gene3D" id="4.10.60.10">
    <property type="entry name" value="Zinc finger, CCHC-type"/>
    <property type="match status" value="1"/>
</dbReference>
<feature type="compositionally biased region" description="Low complexity" evidence="2">
    <location>
        <begin position="884"/>
        <end position="895"/>
    </location>
</feature>
<keyword evidence="1" id="KW-0862">Zinc</keyword>
<proteinExistence type="predicted"/>
<evidence type="ECO:0000259" key="3">
    <source>
        <dbReference type="PROSITE" id="PS50158"/>
    </source>
</evidence>